<dbReference type="eggNOG" id="COG1024">
    <property type="taxonomic scope" value="Bacteria"/>
</dbReference>
<comment type="catalytic activity">
    <reaction evidence="8">
        <text>a (3S)-3-hydroxyacyl-CoA + NAD(+) = a 3-oxoacyl-CoA + NADH + H(+)</text>
        <dbReference type="Rhea" id="RHEA:22432"/>
        <dbReference type="ChEBI" id="CHEBI:15378"/>
        <dbReference type="ChEBI" id="CHEBI:57318"/>
        <dbReference type="ChEBI" id="CHEBI:57540"/>
        <dbReference type="ChEBI" id="CHEBI:57945"/>
        <dbReference type="ChEBI" id="CHEBI:90726"/>
        <dbReference type="EC" id="1.1.1.35"/>
    </reaction>
</comment>
<dbReference type="RefSeq" id="WP_003334514.1">
    <property type="nucleotide sequence ID" value="NZ_CP007806.1"/>
</dbReference>
<dbReference type="EC" id="1.1.1.35" evidence="11"/>
<dbReference type="STRING" id="1042163.BRLA_c042030"/>
<dbReference type="InterPro" id="IPR006108">
    <property type="entry name" value="3HC_DH_C"/>
</dbReference>
<comment type="pathway">
    <text evidence="1">Lipid metabolism; fatty acid beta-oxidation.</text>
</comment>
<dbReference type="Pfam" id="PF00378">
    <property type="entry name" value="ECH_1"/>
    <property type="match status" value="1"/>
</dbReference>
<accession>A0A075RB71</accession>
<evidence type="ECO:0000256" key="7">
    <source>
        <dbReference type="ARBA" id="ARBA00023098"/>
    </source>
</evidence>
<dbReference type="Gene3D" id="1.10.1040.50">
    <property type="match status" value="1"/>
</dbReference>
<dbReference type="SUPFAM" id="SSF48179">
    <property type="entry name" value="6-phosphogluconate dehydrogenase C-terminal domain-like"/>
    <property type="match status" value="2"/>
</dbReference>
<dbReference type="EMBL" id="CP007806">
    <property type="protein sequence ID" value="AIG28478.1"/>
    <property type="molecule type" value="Genomic_DNA"/>
</dbReference>
<dbReference type="SUPFAM" id="SSF52096">
    <property type="entry name" value="ClpP/crotonase"/>
    <property type="match status" value="1"/>
</dbReference>
<dbReference type="GO" id="GO:0006635">
    <property type="term" value="P:fatty acid beta-oxidation"/>
    <property type="evidence" value="ECO:0007669"/>
    <property type="project" value="UniProtKB-UniPathway"/>
</dbReference>
<comment type="similarity">
    <text evidence="2">Belongs to the 3-hydroxyacyl-CoA dehydrogenase family.</text>
</comment>
<dbReference type="InterPro" id="IPR006176">
    <property type="entry name" value="3-OHacyl-CoA_DH_NAD-bd"/>
</dbReference>
<dbReference type="eggNOG" id="COG1250">
    <property type="taxonomic scope" value="Bacteria"/>
</dbReference>
<keyword evidence="4" id="KW-0442">Lipid degradation</keyword>
<sequence length="802" mass="88409">MERKINKAAVLGSGVMGAGIAAHLANVGIPTYLLDIVPRELTEEESKKGLTLDHPAVRNRIAQAGRDRLLKEKPAPLYDKDSISLITVGNLEDDLDKLREVDWIIEVVVENVDVKKQVFAKIEAYRKPGAIVSSNTSGVSINEMCQDCSEEFKKSFLGTHFFNPPRYLKLLEIIPGEHTDPALVEFMMHFGEFVLGKGTVLCKDTPNFIANRVGTYGLQVSIQEMLRLELGADEIDALTGPVIGRPKSATFRTLDVVGLDTYVHVAKNVRDKATDEAEKAMFEIPEILTKMVENRWLGQKAGQGFFKQEKTAAGKEILVLDTKTLEYKPRVKAKFASLEAAKQAKTLPQKLQAIVYGKDKGSEFLWNVLKKTMLYAAAKVPEIADDIVSVDKAMRWGFGWELGPFETWDAIGLEKSVARMREEGETIPAVVEELLASGKTSFYEKAEGKVAAFHIGGAFRELEEKKEVINLAALKEQGKVVVKNAGASLIDLGDGVACFEFTTPHNALGVDILQMFNKAADEVEKNFTGMVIGNQGKNFCVGLNLAMALMEAQDENWFELDMLAKKFHNTVNRIRTMPRPVVAAPFGMTLGGGVEICYMADQVQVAAETYLGFVEVGVGVLPGACGTKEMLFRAMENIPSGTPTPVDAFPFVARAFETIAMAKVSTSGKEAIKLGYMRPTDRVSINQDHLLYDAKQAVLELDKRGYTAPVERRIPAIGTTGFASLRQNIYGLRESGMISEHDELIATKIAYIMSGGDVPAGTQVNETYILELERQGFLELIKTQKTQQRMQHMLAKGKPLRN</sequence>
<dbReference type="KEGG" id="blr:BRLA_c042030"/>
<dbReference type="InterPro" id="IPR029045">
    <property type="entry name" value="ClpP/crotonase-like_dom_sf"/>
</dbReference>
<evidence type="ECO:0000256" key="5">
    <source>
        <dbReference type="ARBA" id="ARBA00023002"/>
    </source>
</evidence>
<dbReference type="Pfam" id="PF00725">
    <property type="entry name" value="3HCDH"/>
    <property type="match status" value="1"/>
</dbReference>
<evidence type="ECO:0000256" key="4">
    <source>
        <dbReference type="ARBA" id="ARBA00022963"/>
    </source>
</evidence>
<keyword evidence="12" id="KW-1185">Reference proteome</keyword>
<evidence type="ECO:0000259" key="9">
    <source>
        <dbReference type="Pfam" id="PF00725"/>
    </source>
</evidence>
<evidence type="ECO:0000256" key="6">
    <source>
        <dbReference type="ARBA" id="ARBA00023027"/>
    </source>
</evidence>
<keyword evidence="7" id="KW-0443">Lipid metabolism</keyword>
<name>A0A075RB71_BRELA</name>
<evidence type="ECO:0000256" key="2">
    <source>
        <dbReference type="ARBA" id="ARBA00009463"/>
    </source>
</evidence>
<dbReference type="Gene3D" id="3.40.50.720">
    <property type="entry name" value="NAD(P)-binding Rossmann-like Domain"/>
    <property type="match status" value="1"/>
</dbReference>
<evidence type="ECO:0000313" key="12">
    <source>
        <dbReference type="Proteomes" id="UP000005850"/>
    </source>
</evidence>
<dbReference type="AlphaFoldDB" id="A0A075RB71"/>
<protein>
    <submittedName>
        <fullName evidence="11">Putative 3-hydroxyacyl-CoA dehydrogenase</fullName>
        <ecNumber evidence="11">1.1.1.35</ecNumber>
    </submittedName>
</protein>
<gene>
    <name evidence="11" type="ORF">BRLA_c042030</name>
</gene>
<dbReference type="PANTHER" id="PTHR48075">
    <property type="entry name" value="3-HYDROXYACYL-COA DEHYDROGENASE FAMILY PROTEIN"/>
    <property type="match status" value="1"/>
</dbReference>
<dbReference type="GO" id="GO:0003857">
    <property type="term" value="F:(3S)-3-hydroxyacyl-CoA dehydrogenase (NAD+) activity"/>
    <property type="evidence" value="ECO:0007669"/>
    <property type="project" value="UniProtKB-EC"/>
</dbReference>
<dbReference type="Pfam" id="PF02737">
    <property type="entry name" value="3HCDH_N"/>
    <property type="match status" value="1"/>
</dbReference>
<dbReference type="PANTHER" id="PTHR48075:SF7">
    <property type="entry name" value="3-HYDROXYACYL-COA DEHYDROGENASE-RELATED"/>
    <property type="match status" value="1"/>
</dbReference>
<keyword evidence="3" id="KW-0276">Fatty acid metabolism</keyword>
<reference evidence="11 12" key="1">
    <citation type="journal article" date="2011" name="J. Bacteriol.">
        <title>Genome sequence of Brevibacillus laterosporus LMG 15441, a pathogen of invertebrates.</title>
        <authorList>
            <person name="Djukic M."/>
            <person name="Poehlein A."/>
            <person name="Thurmer A."/>
            <person name="Daniel R."/>
        </authorList>
    </citation>
    <scope>NUCLEOTIDE SEQUENCE [LARGE SCALE GENOMIC DNA]</scope>
    <source>
        <strain evidence="11 12">LMG 15441</strain>
    </source>
</reference>
<dbReference type="GO" id="GO:0070403">
    <property type="term" value="F:NAD+ binding"/>
    <property type="evidence" value="ECO:0007669"/>
    <property type="project" value="InterPro"/>
</dbReference>
<dbReference type="CDD" id="cd06558">
    <property type="entry name" value="crotonase-like"/>
    <property type="match status" value="1"/>
</dbReference>
<dbReference type="InterPro" id="IPR008927">
    <property type="entry name" value="6-PGluconate_DH-like_C_sf"/>
</dbReference>
<keyword evidence="5 11" id="KW-0560">Oxidoreductase</keyword>
<organism evidence="11 12">
    <name type="scientific">Brevibacillus laterosporus LMG 15441</name>
    <dbReference type="NCBI Taxonomy" id="1042163"/>
    <lineage>
        <taxon>Bacteria</taxon>
        <taxon>Bacillati</taxon>
        <taxon>Bacillota</taxon>
        <taxon>Bacilli</taxon>
        <taxon>Bacillales</taxon>
        <taxon>Paenibacillaceae</taxon>
        <taxon>Brevibacillus</taxon>
    </lineage>
</organism>
<evidence type="ECO:0000256" key="1">
    <source>
        <dbReference type="ARBA" id="ARBA00005005"/>
    </source>
</evidence>
<evidence type="ECO:0000256" key="8">
    <source>
        <dbReference type="ARBA" id="ARBA00049556"/>
    </source>
</evidence>
<feature type="domain" description="3-hydroxyacyl-CoA dehydrogenase NAD binding" evidence="10">
    <location>
        <begin position="7"/>
        <end position="205"/>
    </location>
</feature>
<keyword evidence="6" id="KW-0520">NAD</keyword>
<dbReference type="UniPathway" id="UPA00659"/>
<dbReference type="HOGENOM" id="CLU_010448_0_0_9"/>
<evidence type="ECO:0000256" key="3">
    <source>
        <dbReference type="ARBA" id="ARBA00022832"/>
    </source>
</evidence>
<evidence type="ECO:0000313" key="11">
    <source>
        <dbReference type="EMBL" id="AIG28478.1"/>
    </source>
</evidence>
<dbReference type="SUPFAM" id="SSF51735">
    <property type="entry name" value="NAD(P)-binding Rossmann-fold domains"/>
    <property type="match status" value="1"/>
</dbReference>
<evidence type="ECO:0000259" key="10">
    <source>
        <dbReference type="Pfam" id="PF02737"/>
    </source>
</evidence>
<proteinExistence type="inferred from homology"/>
<dbReference type="InterPro" id="IPR036291">
    <property type="entry name" value="NAD(P)-bd_dom_sf"/>
</dbReference>
<dbReference type="Proteomes" id="UP000005850">
    <property type="component" value="Chromosome"/>
</dbReference>
<dbReference type="InterPro" id="IPR001753">
    <property type="entry name" value="Enoyl-CoA_hydra/iso"/>
</dbReference>
<dbReference type="Gene3D" id="3.90.226.10">
    <property type="entry name" value="2-enoyl-CoA Hydratase, Chain A, domain 1"/>
    <property type="match status" value="1"/>
</dbReference>
<feature type="domain" description="3-hydroxyacyl-CoA dehydrogenase C-terminal" evidence="9">
    <location>
        <begin position="208"/>
        <end position="307"/>
    </location>
</feature>